<dbReference type="InterPro" id="IPR008983">
    <property type="entry name" value="Tumour_necrosis_fac-like_dom"/>
</dbReference>
<feature type="non-terminal residue" evidence="2">
    <location>
        <position position="1"/>
    </location>
</feature>
<protein>
    <submittedName>
        <fullName evidence="2">Collagen triple helix repeat-containing protein</fullName>
    </submittedName>
</protein>
<dbReference type="AlphaFoldDB" id="A0A1G9J1S8"/>
<dbReference type="Gene3D" id="2.60.120.40">
    <property type="match status" value="1"/>
</dbReference>
<dbReference type="EMBL" id="FNGM01000002">
    <property type="protein sequence ID" value="SDL31457.1"/>
    <property type="molecule type" value="Genomic_DNA"/>
</dbReference>
<dbReference type="PANTHER" id="PTHR24637">
    <property type="entry name" value="COLLAGEN"/>
    <property type="match status" value="1"/>
</dbReference>
<name>A0A1G9J1S8_9BACL</name>
<evidence type="ECO:0000256" key="1">
    <source>
        <dbReference type="SAM" id="MobiDB-lite"/>
    </source>
</evidence>
<dbReference type="InterPro" id="IPR008160">
    <property type="entry name" value="Collagen"/>
</dbReference>
<dbReference type="Pfam" id="PF01391">
    <property type="entry name" value="Collagen"/>
    <property type="match status" value="1"/>
</dbReference>
<gene>
    <name evidence="2" type="ORF">SAMN05216191_102292</name>
</gene>
<organism evidence="2 3">
    <name type="scientific">Paenibacillus jilunlii</name>
    <dbReference type="NCBI Taxonomy" id="682956"/>
    <lineage>
        <taxon>Bacteria</taxon>
        <taxon>Bacillati</taxon>
        <taxon>Bacillota</taxon>
        <taxon>Bacilli</taxon>
        <taxon>Bacillales</taxon>
        <taxon>Paenibacillaceae</taxon>
        <taxon>Paenibacillus</taxon>
    </lineage>
</organism>
<evidence type="ECO:0000313" key="3">
    <source>
        <dbReference type="Proteomes" id="UP000182783"/>
    </source>
</evidence>
<feature type="region of interest" description="Disordered" evidence="1">
    <location>
        <begin position="1"/>
        <end position="94"/>
    </location>
</feature>
<proteinExistence type="predicted"/>
<keyword evidence="2" id="KW-0176">Collagen</keyword>
<dbReference type="Proteomes" id="UP000182783">
    <property type="component" value="Unassembled WGS sequence"/>
</dbReference>
<evidence type="ECO:0000313" key="2">
    <source>
        <dbReference type="EMBL" id="SDL31457.1"/>
    </source>
</evidence>
<accession>A0A1G9J1S8</accession>
<dbReference type="PANTHER" id="PTHR24637:SF422">
    <property type="entry name" value="COLLAGEN IV NC1 DOMAIN-CONTAINING PROTEIN"/>
    <property type="match status" value="1"/>
</dbReference>
<reference evidence="2 3" key="1">
    <citation type="submission" date="2016-10" db="EMBL/GenBank/DDBJ databases">
        <authorList>
            <person name="de Groot N.N."/>
        </authorList>
    </citation>
    <scope>NUCLEOTIDE SEQUENCE [LARGE SCALE GENOMIC DNA]</scope>
    <source>
        <strain evidence="2 3">CGMCC 1.10239</strain>
    </source>
</reference>
<dbReference type="OrthoDB" id="1684087at2"/>
<sequence length="261" mass="25092">ETGATGVTGVTGATGETGATGVTGATGATGETGTTGVTGATGATGATGETGATGVTGATGATGETGATGVTGATGATGETGATGVTGVTGATGSTGATGPNVAAEGFSAFLPTISASASTQLAGWTVTSPYYDSTSFNETTGNYTVPVTGRYSFEATINYSTTAAISVALGAGVNPSFVIRRTSPTTVDLVTGLFPLLNVNIALVLTLRTILGNGTVTLAGEFDLTAGDVIGLFYEADGLTVPLDLGSTSSGVVWSVHRFT</sequence>